<feature type="domain" description="PPM-type phosphatase" evidence="1">
    <location>
        <begin position="2"/>
        <end position="216"/>
    </location>
</feature>
<dbReference type="EMBL" id="JACNJN010000123">
    <property type="protein sequence ID" value="MBC8335805.1"/>
    <property type="molecule type" value="Genomic_DNA"/>
</dbReference>
<gene>
    <name evidence="2" type="ORF">H8E29_11090</name>
</gene>
<evidence type="ECO:0000259" key="1">
    <source>
        <dbReference type="SMART" id="SM00331"/>
    </source>
</evidence>
<dbReference type="InterPro" id="IPR036457">
    <property type="entry name" value="PPM-type-like_dom_sf"/>
</dbReference>
<protein>
    <submittedName>
        <fullName evidence="2">Serine/threonine-protein phosphatase</fullName>
    </submittedName>
</protein>
<accession>A0A8J6TII3</accession>
<dbReference type="Pfam" id="PF07228">
    <property type="entry name" value="SpoIIE"/>
    <property type="match status" value="1"/>
</dbReference>
<dbReference type="PANTHER" id="PTHR35801">
    <property type="entry name" value="PHOSPHOSERINE PHOSPHATASE RSBX"/>
    <property type="match status" value="1"/>
</dbReference>
<sequence length="236" mass="25109">MEIKIGAAKIRKYAVSKSGDTLEVIERPNGGLSVVLADGQTSGQGAKAISMMVVRKVIGLLAEGVRDGAAARAASDHLYTEKRGKVSSTLNIASIDLKTKTVVLTRNNPSPIYVCHGDQLDILSTESSPIGIARHIRPSISEIALKPGLTIIIYTDGLTHAGKRIGQPMDIGAAIQAMLSDEDPSPQEIADSLLAHAVRLDENRPADDISVVVIRVISEEKDNVRRMSVSLPFGAI</sequence>
<comment type="caution">
    <text evidence="2">The sequence shown here is derived from an EMBL/GenBank/DDBJ whole genome shotgun (WGS) entry which is preliminary data.</text>
</comment>
<dbReference type="SMART" id="SM00331">
    <property type="entry name" value="PP2C_SIG"/>
    <property type="match status" value="1"/>
</dbReference>
<dbReference type="InterPro" id="IPR039248">
    <property type="entry name" value="Ptase_RsbX"/>
</dbReference>
<evidence type="ECO:0000313" key="3">
    <source>
        <dbReference type="Proteomes" id="UP000614469"/>
    </source>
</evidence>
<dbReference type="AlphaFoldDB" id="A0A8J6TII3"/>
<dbReference type="Proteomes" id="UP000614469">
    <property type="component" value="Unassembled WGS sequence"/>
</dbReference>
<name>A0A8J6TII3_9CHLR</name>
<evidence type="ECO:0000313" key="2">
    <source>
        <dbReference type="EMBL" id="MBC8335805.1"/>
    </source>
</evidence>
<dbReference type="SUPFAM" id="SSF81606">
    <property type="entry name" value="PP2C-like"/>
    <property type="match status" value="1"/>
</dbReference>
<organism evidence="2 3">
    <name type="scientific">Candidatus Desulfolinea nitratireducens</name>
    <dbReference type="NCBI Taxonomy" id="2841698"/>
    <lineage>
        <taxon>Bacteria</taxon>
        <taxon>Bacillati</taxon>
        <taxon>Chloroflexota</taxon>
        <taxon>Anaerolineae</taxon>
        <taxon>Anaerolineales</taxon>
        <taxon>Anaerolineales incertae sedis</taxon>
        <taxon>Candidatus Desulfolinea</taxon>
    </lineage>
</organism>
<proteinExistence type="predicted"/>
<dbReference type="Gene3D" id="3.60.40.10">
    <property type="entry name" value="PPM-type phosphatase domain"/>
    <property type="match status" value="1"/>
</dbReference>
<dbReference type="InterPro" id="IPR001932">
    <property type="entry name" value="PPM-type_phosphatase-like_dom"/>
</dbReference>
<reference evidence="2 3" key="1">
    <citation type="submission" date="2020-08" db="EMBL/GenBank/DDBJ databases">
        <title>Bridging the membrane lipid divide: bacteria of the FCB group superphylum have the potential to synthesize archaeal ether lipids.</title>
        <authorList>
            <person name="Villanueva L."/>
            <person name="Von Meijenfeldt F.A.B."/>
            <person name="Westbye A.B."/>
            <person name="Yadav S."/>
            <person name="Hopmans E.C."/>
            <person name="Dutilh B.E."/>
            <person name="Sinninghe Damste J.S."/>
        </authorList>
    </citation>
    <scope>NUCLEOTIDE SEQUENCE [LARGE SCALE GENOMIC DNA]</scope>
    <source>
        <strain evidence="2">NIOZ-UU36</strain>
    </source>
</reference>
<dbReference type="PANTHER" id="PTHR35801:SF1">
    <property type="entry name" value="PHOSPHOSERINE PHOSPHATASE RSBX"/>
    <property type="match status" value="1"/>
</dbReference>